<evidence type="ECO:0000259" key="2">
    <source>
        <dbReference type="Pfam" id="PF01425"/>
    </source>
</evidence>
<dbReference type="PANTHER" id="PTHR42678:SF34">
    <property type="entry name" value="OS04G0183300 PROTEIN"/>
    <property type="match status" value="1"/>
</dbReference>
<dbReference type="AlphaFoldDB" id="A0A4Q8LJV9"/>
<dbReference type="Proteomes" id="UP000292087">
    <property type="component" value="Unassembled WGS sequence"/>
</dbReference>
<name>A0A4Q8LJV9_9GAMM</name>
<organism evidence="3 4">
    <name type="scientific">Pseudoxanthomonas winnipegensis</name>
    <dbReference type="NCBI Taxonomy" id="2480810"/>
    <lineage>
        <taxon>Bacteria</taxon>
        <taxon>Pseudomonadati</taxon>
        <taxon>Pseudomonadota</taxon>
        <taxon>Gammaproteobacteria</taxon>
        <taxon>Lysobacterales</taxon>
        <taxon>Lysobacteraceae</taxon>
        <taxon>Pseudoxanthomonas</taxon>
    </lineage>
</organism>
<evidence type="ECO:0000313" key="4">
    <source>
        <dbReference type="Proteomes" id="UP000292087"/>
    </source>
</evidence>
<dbReference type="RefSeq" id="WP_130525021.1">
    <property type="nucleotide sequence ID" value="NZ_SHLZ01000009.1"/>
</dbReference>
<dbReference type="InterPro" id="IPR036928">
    <property type="entry name" value="AS_sf"/>
</dbReference>
<evidence type="ECO:0000256" key="1">
    <source>
        <dbReference type="SAM" id="MobiDB-lite"/>
    </source>
</evidence>
<keyword evidence="3" id="KW-0808">Transferase</keyword>
<dbReference type="SUPFAM" id="SSF75304">
    <property type="entry name" value="Amidase signature (AS) enzymes"/>
    <property type="match status" value="1"/>
</dbReference>
<dbReference type="Gene3D" id="3.90.1300.10">
    <property type="entry name" value="Amidase signature (AS) domain"/>
    <property type="match status" value="1"/>
</dbReference>
<feature type="region of interest" description="Disordered" evidence="1">
    <location>
        <begin position="171"/>
        <end position="193"/>
    </location>
</feature>
<dbReference type="InterPro" id="IPR023631">
    <property type="entry name" value="Amidase_dom"/>
</dbReference>
<protein>
    <submittedName>
        <fullName evidence="3">Glutamyl-tRNA amidotransferase</fullName>
    </submittedName>
</protein>
<dbReference type="PANTHER" id="PTHR42678">
    <property type="entry name" value="AMIDASE"/>
    <property type="match status" value="1"/>
</dbReference>
<dbReference type="Pfam" id="PF01425">
    <property type="entry name" value="Amidase"/>
    <property type="match status" value="1"/>
</dbReference>
<dbReference type="GO" id="GO:0016740">
    <property type="term" value="F:transferase activity"/>
    <property type="evidence" value="ECO:0007669"/>
    <property type="project" value="UniProtKB-KW"/>
</dbReference>
<proteinExistence type="predicted"/>
<comment type="caution">
    <text evidence="3">The sequence shown here is derived from an EMBL/GenBank/DDBJ whole genome shotgun (WGS) entry which is preliminary data.</text>
</comment>
<sequence>MQLTASRAHARHPLLLAGVLLLAILVGPAWALDITTATIPQVAAQMRDGTFTSEQLTAAYLKRIEAYDKQGPTINAVITLNPHALEQARRLDAERRAGKVRGPLHGIPVLLKDNFDTFDLPTSGGSQMLKDSIPPDDAFVVKKLREAGAVFLAKVNLHEFAYGGGAPNGYSSLGGQTHNPHDPTRGPSGSSGGTGAGIAAAFAQFGLGSDTAGSIRNPSSANGIAGIKPTRGLLSRDGIIPLALSFDTGGPMGRNIEDVALALGAMTGVDAADPATAASAGHAQTDYTRFLVKGSLKGARIGVMRDFFGQSARTDFVMEQAILRLQALGATVVDEVRLPEFLIEEMGPMHRMMIDVEFKAQIADYLKTLRPGLPRTLTELVAEARDPKTAYTSPWKRDSLAKMDQAPSIDDPIYQAARQQGLALTTAVIEGLFAQHRLDAMVYPSVPSPAAQIGEDRAPGGGARRLGPAMLANQTGFPDVIVPAGMTPDGLPVTLSFFGRAWSEGRLLGYAYDFEQSAHAIVLPRHTPSLPTDVVGR</sequence>
<accession>A0A4Q8LJV9</accession>
<gene>
    <name evidence="3" type="ORF">EA656_19050</name>
</gene>
<dbReference type="EMBL" id="SHMF01000007">
    <property type="protein sequence ID" value="TAA30516.1"/>
    <property type="molecule type" value="Genomic_DNA"/>
</dbReference>
<reference evidence="3 4" key="1">
    <citation type="submission" date="2019-02" db="EMBL/GenBank/DDBJ databases">
        <title>WGS of Pseudoxanthomonas species novum from clinical isolates.</title>
        <authorList>
            <person name="Bernier A.-M."/>
            <person name="Bernard K."/>
            <person name="Vachon A."/>
        </authorList>
    </citation>
    <scope>NUCLEOTIDE SEQUENCE [LARGE SCALE GENOMIC DNA]</scope>
    <source>
        <strain evidence="3 4">NML140781</strain>
    </source>
</reference>
<evidence type="ECO:0000313" key="3">
    <source>
        <dbReference type="EMBL" id="TAA30516.1"/>
    </source>
</evidence>
<feature type="domain" description="Amidase" evidence="2">
    <location>
        <begin position="56"/>
        <end position="508"/>
    </location>
</feature>